<dbReference type="EMBL" id="PDEP01000001">
    <property type="protein sequence ID" value="PEN09301.1"/>
    <property type="molecule type" value="Genomic_DNA"/>
</dbReference>
<dbReference type="InterPro" id="IPR038081">
    <property type="entry name" value="CalX-like_sf"/>
</dbReference>
<accession>A0A2H3NPV2</accession>
<dbReference type="InterPro" id="IPR032185">
    <property type="entry name" value="DUF5017"/>
</dbReference>
<protein>
    <submittedName>
        <fullName evidence="3">DUF5017 domain-containing protein</fullName>
    </submittedName>
</protein>
<dbReference type="OrthoDB" id="1492759at2"/>
<feature type="signal peptide" evidence="1">
    <location>
        <begin position="1"/>
        <end position="25"/>
    </location>
</feature>
<dbReference type="NCBIfam" id="NF038128">
    <property type="entry name" value="choice_anch_J"/>
    <property type="match status" value="1"/>
</dbReference>
<proteinExistence type="predicted"/>
<feature type="chain" id="PRO_5013877531" evidence="1">
    <location>
        <begin position="26"/>
        <end position="335"/>
    </location>
</feature>
<gene>
    <name evidence="3" type="ORF">CRI93_00800</name>
</gene>
<reference evidence="3 4" key="1">
    <citation type="submission" date="2017-10" db="EMBL/GenBank/DDBJ databases">
        <title>Draft genome of Longimonas halophila.</title>
        <authorList>
            <person name="Goh K.M."/>
            <person name="Shamsir M.S."/>
            <person name="Lim S.W."/>
        </authorList>
    </citation>
    <scope>NUCLEOTIDE SEQUENCE [LARGE SCALE GENOMIC DNA]</scope>
    <source>
        <strain evidence="3 4">KCTC 42399</strain>
    </source>
</reference>
<evidence type="ECO:0000313" key="3">
    <source>
        <dbReference type="EMBL" id="PEN09301.1"/>
    </source>
</evidence>
<evidence type="ECO:0000259" key="2">
    <source>
        <dbReference type="Pfam" id="PF16409"/>
    </source>
</evidence>
<dbReference type="Gene3D" id="2.60.40.2030">
    <property type="match status" value="1"/>
</dbReference>
<sequence>MYSTFSRLSALVVAALLLVMGTGCDSGVDPNLQTENDEPAVQFATSSVSSSRSADSVPIEVTISNAPDREVTAELLYANAISETEATEFGFPGDAVVGDGNAYVAGSVTFPPNAEGDAATATVDVPLSGTSDVDDQLTAVFTLQNVQGATIGSRNRFELVLGAITLLEENFSDEEPAPFAVVDAPDSGSSWFLATFDNDQSPYMEANGFGADTPSNSWLISPAFDFTETNGETLSFANAKNFDDGGVEQGLLVKVSTDYDGEGNPEDFTWTDITNREGAVYSEGGYEFVSTGAIDISDEEFQAEEVYIAFQYITSGTDGGTTELWQVDDILVRAQ</sequence>
<name>A0A2H3NPV2_9BACT</name>
<dbReference type="PROSITE" id="PS51257">
    <property type="entry name" value="PROKAR_LIPOPROTEIN"/>
    <property type="match status" value="1"/>
</dbReference>
<feature type="domain" description="DUF5017" evidence="2">
    <location>
        <begin position="229"/>
        <end position="331"/>
    </location>
</feature>
<keyword evidence="4" id="KW-1185">Reference proteome</keyword>
<dbReference type="Proteomes" id="UP000221024">
    <property type="component" value="Unassembled WGS sequence"/>
</dbReference>
<keyword evidence="1" id="KW-0732">Signal</keyword>
<dbReference type="AlphaFoldDB" id="A0A2H3NPV2"/>
<dbReference type="RefSeq" id="WP_098060700.1">
    <property type="nucleotide sequence ID" value="NZ_PDEP01000001.1"/>
</dbReference>
<evidence type="ECO:0000256" key="1">
    <source>
        <dbReference type="SAM" id="SignalP"/>
    </source>
</evidence>
<dbReference type="Gene3D" id="2.60.120.200">
    <property type="match status" value="1"/>
</dbReference>
<evidence type="ECO:0000313" key="4">
    <source>
        <dbReference type="Proteomes" id="UP000221024"/>
    </source>
</evidence>
<organism evidence="3 4">
    <name type="scientific">Longimonas halophila</name>
    <dbReference type="NCBI Taxonomy" id="1469170"/>
    <lineage>
        <taxon>Bacteria</taxon>
        <taxon>Pseudomonadati</taxon>
        <taxon>Rhodothermota</taxon>
        <taxon>Rhodothermia</taxon>
        <taxon>Rhodothermales</taxon>
        <taxon>Salisaetaceae</taxon>
        <taxon>Longimonas</taxon>
    </lineage>
</organism>
<comment type="caution">
    <text evidence="3">The sequence shown here is derived from an EMBL/GenBank/DDBJ whole genome shotgun (WGS) entry which is preliminary data.</text>
</comment>
<dbReference type="Pfam" id="PF16409">
    <property type="entry name" value="DUF5017"/>
    <property type="match status" value="1"/>
</dbReference>